<dbReference type="SUPFAM" id="SSF53850">
    <property type="entry name" value="Periplasmic binding protein-like II"/>
    <property type="match status" value="1"/>
</dbReference>
<dbReference type="RefSeq" id="WP_184580422.1">
    <property type="nucleotide sequence ID" value="NZ_JACHJT010000001.1"/>
</dbReference>
<dbReference type="InterPro" id="IPR017783">
    <property type="entry name" value="ABC_choline_sub-bd"/>
</dbReference>
<comment type="caution">
    <text evidence="2">The sequence shown here is derived from an EMBL/GenBank/DDBJ whole genome shotgun (WGS) entry which is preliminary data.</text>
</comment>
<evidence type="ECO:0000313" key="2">
    <source>
        <dbReference type="EMBL" id="MBB4932775.1"/>
    </source>
</evidence>
<protein>
    <submittedName>
        <fullName evidence="2">Glycine betaine/proline transport system substrate-binding protein</fullName>
    </submittedName>
</protein>
<evidence type="ECO:0000259" key="1">
    <source>
        <dbReference type="Pfam" id="PF04069"/>
    </source>
</evidence>
<dbReference type="Proteomes" id="UP000523007">
    <property type="component" value="Unassembled WGS sequence"/>
</dbReference>
<feature type="domain" description="ABC-type glycine betaine transport system substrate-binding" evidence="1">
    <location>
        <begin position="96"/>
        <end position="347"/>
    </location>
</feature>
<organism evidence="2 3">
    <name type="scientific">Lipingzhangella halophila</name>
    <dbReference type="NCBI Taxonomy" id="1783352"/>
    <lineage>
        <taxon>Bacteria</taxon>
        <taxon>Bacillati</taxon>
        <taxon>Actinomycetota</taxon>
        <taxon>Actinomycetes</taxon>
        <taxon>Streptosporangiales</taxon>
        <taxon>Nocardiopsidaceae</taxon>
        <taxon>Lipingzhangella</taxon>
    </lineage>
</organism>
<sequence length="372" mass="41638">MRTVLKHGGEYGRLSRFGIQVIRTSTGVRTGHAQFEERGRVRSFPRSHRTAHTKGKVFVRLRLYHSLAALGTAFAITLASGCNLPQGFEPADIENRVRLVQQPWEDLLVENAIAEQILTELGYHTSTQDLSVPLGAQALAQGDADAYLGNWWPSQEPVFEEHLDSGKIEVLDTLVTGTTYAPAVPQSVVDEYGVNSLADLEEKKELFGGEFLGIENGSPGNQYILDAIEQDAYDLGDWELIESGTAPMLAEVERRMDRDTPVVFLAWNPHWMNVEWDVKYLDDPEEVWPGAGEIRVATREGLAEDDPNLARFLSQMQVEHDTASDWIYQVSKESVPPERVARDWIDENPDTVEAWLEGVETVDGEPAEMPHD</sequence>
<dbReference type="GO" id="GO:0042597">
    <property type="term" value="C:periplasmic space"/>
    <property type="evidence" value="ECO:0007669"/>
    <property type="project" value="InterPro"/>
</dbReference>
<dbReference type="InterPro" id="IPR007210">
    <property type="entry name" value="ABC_Gly_betaine_transp_sub-bd"/>
</dbReference>
<evidence type="ECO:0000313" key="3">
    <source>
        <dbReference type="Proteomes" id="UP000523007"/>
    </source>
</evidence>
<proteinExistence type="predicted"/>
<dbReference type="GO" id="GO:0015871">
    <property type="term" value="P:choline transport"/>
    <property type="evidence" value="ECO:0007669"/>
    <property type="project" value="InterPro"/>
</dbReference>
<gene>
    <name evidence="2" type="ORF">F4561_003595</name>
</gene>
<dbReference type="Pfam" id="PF04069">
    <property type="entry name" value="OpuAC"/>
    <property type="match status" value="1"/>
</dbReference>
<dbReference type="EMBL" id="JACHJT010000001">
    <property type="protein sequence ID" value="MBB4932775.1"/>
    <property type="molecule type" value="Genomic_DNA"/>
</dbReference>
<accession>A0A7W7W4I5</accession>
<dbReference type="Gene3D" id="3.40.190.100">
    <property type="entry name" value="Glycine betaine-binding periplasmic protein, domain 2"/>
    <property type="match status" value="1"/>
</dbReference>
<name>A0A7W7W4I5_9ACTN</name>
<dbReference type="Gene3D" id="3.40.190.10">
    <property type="entry name" value="Periplasmic binding protein-like II"/>
    <property type="match status" value="1"/>
</dbReference>
<dbReference type="GO" id="GO:0033265">
    <property type="term" value="F:choline binding"/>
    <property type="evidence" value="ECO:0007669"/>
    <property type="project" value="InterPro"/>
</dbReference>
<keyword evidence="3" id="KW-1185">Reference proteome</keyword>
<dbReference type="GO" id="GO:0043190">
    <property type="term" value="C:ATP-binding cassette (ABC) transporter complex"/>
    <property type="evidence" value="ECO:0007669"/>
    <property type="project" value="InterPro"/>
</dbReference>
<reference evidence="2 3" key="1">
    <citation type="submission" date="2020-08" db="EMBL/GenBank/DDBJ databases">
        <title>Sequencing the genomes of 1000 actinobacteria strains.</title>
        <authorList>
            <person name="Klenk H.-P."/>
        </authorList>
    </citation>
    <scope>NUCLEOTIDE SEQUENCE [LARGE SCALE GENOMIC DNA]</scope>
    <source>
        <strain evidence="2 3">DSM 102030</strain>
    </source>
</reference>
<dbReference type="GO" id="GO:0022857">
    <property type="term" value="F:transmembrane transporter activity"/>
    <property type="evidence" value="ECO:0007669"/>
    <property type="project" value="InterPro"/>
</dbReference>
<dbReference type="CDD" id="cd13640">
    <property type="entry name" value="PBP2_ChoX"/>
    <property type="match status" value="1"/>
</dbReference>
<dbReference type="AlphaFoldDB" id="A0A7W7W4I5"/>